<evidence type="ECO:0000313" key="1">
    <source>
        <dbReference type="EMBL" id="JAC18787.1"/>
    </source>
</evidence>
<dbReference type="AlphaFoldDB" id="A0A023FBC2"/>
<reference evidence="1" key="1">
    <citation type="submission" date="2014-03" db="EMBL/GenBank/DDBJ databases">
        <title>The sialotranscriptome of Amblyomma triste, Amblyomma parvum and Amblyomma cajennense ticks, uncovered by 454-based RNA-seq.</title>
        <authorList>
            <person name="Garcia G.R."/>
            <person name="Gardinassi L.G."/>
            <person name="Ribeiro J.M."/>
            <person name="Anatriello E."/>
            <person name="Ferreira B.R."/>
            <person name="Moreira H.N."/>
            <person name="Mafra C."/>
            <person name="Olegario M.M."/>
            <person name="Szabo P.J."/>
            <person name="Miranda-Santos I.K."/>
            <person name="Maruyama S.R."/>
        </authorList>
    </citation>
    <scope>NUCLEOTIDE SEQUENCE</scope>
    <source>
        <strain evidence="1">Uberlandia</strain>
        <tissue evidence="1">Salivary glands</tissue>
    </source>
</reference>
<protein>
    <submittedName>
        <fullName evidence="1">Putative secreted protein</fullName>
    </submittedName>
</protein>
<organism evidence="1">
    <name type="scientific">Amblyomma cajennense</name>
    <name type="common">Cayenne tick</name>
    <name type="synonym">Acarus cajennensis</name>
    <dbReference type="NCBI Taxonomy" id="34607"/>
    <lineage>
        <taxon>Eukaryota</taxon>
        <taxon>Metazoa</taxon>
        <taxon>Ecdysozoa</taxon>
        <taxon>Arthropoda</taxon>
        <taxon>Chelicerata</taxon>
        <taxon>Arachnida</taxon>
        <taxon>Acari</taxon>
        <taxon>Parasitiformes</taxon>
        <taxon>Ixodida</taxon>
        <taxon>Ixodoidea</taxon>
        <taxon>Ixodidae</taxon>
        <taxon>Amblyomminae</taxon>
        <taxon>Amblyomma</taxon>
    </lineage>
</organism>
<proteinExistence type="evidence at transcript level"/>
<name>A0A023FBC2_AMBCJ</name>
<dbReference type="EMBL" id="GBBK01005695">
    <property type="protein sequence ID" value="JAC18787.1"/>
    <property type="molecule type" value="mRNA"/>
</dbReference>
<accession>A0A023FBC2</accession>
<sequence>MLFVRLYSKQSAMPVAWQSFPPAAFSLHLCLFTPCLQVFVQCLECALSTKSRLSFNVDSRAMQFRREELMPVINSIFIISW</sequence>